<dbReference type="STRING" id="44941.A0A397TTG6"/>
<feature type="compositionally biased region" description="Low complexity" evidence="1">
    <location>
        <begin position="420"/>
        <end position="434"/>
    </location>
</feature>
<comment type="caution">
    <text evidence="4">The sequence shown here is derived from an EMBL/GenBank/DDBJ whole genome shotgun (WGS) entry which is preliminary data.</text>
</comment>
<dbReference type="Proteomes" id="UP000266673">
    <property type="component" value="Unassembled WGS sequence"/>
</dbReference>
<name>A0A397TTG6_9GLOM</name>
<feature type="signal peptide" evidence="2">
    <location>
        <begin position="1"/>
        <end position="25"/>
    </location>
</feature>
<evidence type="ECO:0000313" key="5">
    <source>
        <dbReference type="Proteomes" id="UP000266673"/>
    </source>
</evidence>
<dbReference type="InterPro" id="IPR002509">
    <property type="entry name" value="NODB_dom"/>
</dbReference>
<evidence type="ECO:0000256" key="1">
    <source>
        <dbReference type="SAM" id="MobiDB-lite"/>
    </source>
</evidence>
<reference evidence="4 5" key="1">
    <citation type="submission" date="2018-06" db="EMBL/GenBank/DDBJ databases">
        <title>Comparative genomics reveals the genomic features of Rhizophagus irregularis, R. cerebriforme, R. diaphanum and Gigaspora rosea, and their symbiotic lifestyle signature.</title>
        <authorList>
            <person name="Morin E."/>
            <person name="San Clemente H."/>
            <person name="Chen E.C.H."/>
            <person name="De La Providencia I."/>
            <person name="Hainaut M."/>
            <person name="Kuo A."/>
            <person name="Kohler A."/>
            <person name="Murat C."/>
            <person name="Tang N."/>
            <person name="Roy S."/>
            <person name="Loubradou J."/>
            <person name="Henrissat B."/>
            <person name="Grigoriev I.V."/>
            <person name="Corradi N."/>
            <person name="Roux C."/>
            <person name="Martin F.M."/>
        </authorList>
    </citation>
    <scope>NUCLEOTIDE SEQUENCE [LARGE SCALE GENOMIC DNA]</scope>
    <source>
        <strain evidence="4 5">DAOM 194757</strain>
    </source>
</reference>
<dbReference type="AlphaFoldDB" id="A0A397TTG6"/>
<dbReference type="GO" id="GO:0016810">
    <property type="term" value="F:hydrolase activity, acting on carbon-nitrogen (but not peptide) bonds"/>
    <property type="evidence" value="ECO:0007669"/>
    <property type="project" value="InterPro"/>
</dbReference>
<gene>
    <name evidence="4" type="ORF">C2G38_1005399</name>
</gene>
<dbReference type="PANTHER" id="PTHR45985:SF3">
    <property type="entry name" value="CHITIN DEACETYLASE-LIKE 4"/>
    <property type="match status" value="1"/>
</dbReference>
<accession>A0A397TTG6</accession>
<evidence type="ECO:0000313" key="4">
    <source>
        <dbReference type="EMBL" id="RIB01425.1"/>
    </source>
</evidence>
<dbReference type="InterPro" id="IPR011330">
    <property type="entry name" value="Glyco_hydro/deAcase_b/a-brl"/>
</dbReference>
<dbReference type="InterPro" id="IPR052740">
    <property type="entry name" value="CE4"/>
</dbReference>
<proteinExistence type="predicted"/>
<organism evidence="4 5">
    <name type="scientific">Gigaspora rosea</name>
    <dbReference type="NCBI Taxonomy" id="44941"/>
    <lineage>
        <taxon>Eukaryota</taxon>
        <taxon>Fungi</taxon>
        <taxon>Fungi incertae sedis</taxon>
        <taxon>Mucoromycota</taxon>
        <taxon>Glomeromycotina</taxon>
        <taxon>Glomeromycetes</taxon>
        <taxon>Diversisporales</taxon>
        <taxon>Gigasporaceae</taxon>
        <taxon>Gigaspora</taxon>
    </lineage>
</organism>
<evidence type="ECO:0000256" key="2">
    <source>
        <dbReference type="SAM" id="SignalP"/>
    </source>
</evidence>
<sequence>MLKNPFKMLFLALVCTLLGINFLVGVESYSCDPNVCKAPKCFCSSKNFTAIPLADTPQFVMFTFDDSVQQRTISVVNQLLASRKNPNGCPIRTTYYVSIQYTNMSMVTEWYASGQEVADHTMTHVGQPPENELTGCKMALNAFAGLPNAKISGFRAPFLNYSADTFNTLVKLGFQYDSSATALREDASWPYTLDYGLNHDCYLGFCDKVIHPGFWEIPMSAIIDDAGQPHLMDPYLDNTTENVQKWMQDNFNYHLQNGKTPFGLYIHPVQLDNSSFPTRDTTSMIKMLETFLDWALAQPNVWFVTSQQLIQWMQNPVPASQLKNYDPFKCQAPKIDKKICNGLTDDGLLESCSFPNGSWSTCYGCPTSDITLDNPVPPSSNSNRHRLPNNCDTVWWDPIGNSCLCTDSSCAYVDTSVPMPTNNNSNNNPTSNPNGDGKSNSNGQKSDASSLLSSSALMIGLMAFGLFQFL</sequence>
<dbReference type="CDD" id="cd10919">
    <property type="entry name" value="CE4_CDA_like"/>
    <property type="match status" value="1"/>
</dbReference>
<protein>
    <recommendedName>
        <fullName evidence="3">NodB homology domain-containing protein</fullName>
    </recommendedName>
</protein>
<dbReference type="Pfam" id="PF01522">
    <property type="entry name" value="Polysacc_deac_1"/>
    <property type="match status" value="1"/>
</dbReference>
<dbReference type="EMBL" id="QKWP01003136">
    <property type="protein sequence ID" value="RIB01425.1"/>
    <property type="molecule type" value="Genomic_DNA"/>
</dbReference>
<dbReference type="SUPFAM" id="SSF88713">
    <property type="entry name" value="Glycoside hydrolase/deacetylase"/>
    <property type="match status" value="1"/>
</dbReference>
<keyword evidence="5" id="KW-1185">Reference proteome</keyword>
<feature type="chain" id="PRO_5017198882" description="NodB homology domain-containing protein" evidence="2">
    <location>
        <begin position="26"/>
        <end position="470"/>
    </location>
</feature>
<dbReference type="OrthoDB" id="504708at2759"/>
<dbReference type="PANTHER" id="PTHR45985">
    <property type="match status" value="1"/>
</dbReference>
<dbReference type="GO" id="GO:0005975">
    <property type="term" value="P:carbohydrate metabolic process"/>
    <property type="evidence" value="ECO:0007669"/>
    <property type="project" value="InterPro"/>
</dbReference>
<feature type="domain" description="NodB homology" evidence="3">
    <location>
        <begin position="57"/>
        <end position="176"/>
    </location>
</feature>
<feature type="region of interest" description="Disordered" evidence="1">
    <location>
        <begin position="419"/>
        <end position="447"/>
    </location>
</feature>
<evidence type="ECO:0000259" key="3">
    <source>
        <dbReference type="Pfam" id="PF01522"/>
    </source>
</evidence>
<dbReference type="Gene3D" id="3.20.20.370">
    <property type="entry name" value="Glycoside hydrolase/deacetylase"/>
    <property type="match status" value="1"/>
</dbReference>
<keyword evidence="2" id="KW-0732">Signal</keyword>